<evidence type="ECO:0000256" key="5">
    <source>
        <dbReference type="ARBA" id="ARBA00022840"/>
    </source>
</evidence>
<comment type="pathway">
    <text evidence="1 7 8">Cofactor biosynthesis; NAD(+) biosynthesis; NAD(+) from deamido-NAD(+) (L-Gln route): step 1/1.</text>
</comment>
<dbReference type="eggNOG" id="COG0388">
    <property type="taxonomic scope" value="Bacteria"/>
</dbReference>
<name>F9U7X3_9GAMM</name>
<feature type="binding site" evidence="7">
    <location>
        <position position="172"/>
    </location>
    <ligand>
        <name>L-glutamine</name>
        <dbReference type="ChEBI" id="CHEBI:58359"/>
    </ligand>
</feature>
<dbReference type="InterPro" id="IPR000132">
    <property type="entry name" value="Nitrilase/CN_hydratase_CS"/>
</dbReference>
<dbReference type="Gene3D" id="3.40.50.620">
    <property type="entry name" value="HUPs"/>
    <property type="match status" value="1"/>
</dbReference>
<feature type="active site" description="Nucleophile; for glutaminase activity" evidence="7">
    <location>
        <position position="146"/>
    </location>
</feature>
<evidence type="ECO:0000256" key="2">
    <source>
        <dbReference type="ARBA" id="ARBA00007145"/>
    </source>
</evidence>
<dbReference type="RefSeq" id="WP_007192076.1">
    <property type="nucleotide sequence ID" value="NZ_AFWV01000003.1"/>
</dbReference>
<dbReference type="GO" id="GO:0003952">
    <property type="term" value="F:NAD+ synthase (glutamine-hydrolyzing) activity"/>
    <property type="evidence" value="ECO:0007669"/>
    <property type="project" value="UniProtKB-UniRule"/>
</dbReference>
<dbReference type="FunFam" id="3.40.50.620:FF:000106">
    <property type="entry name" value="Glutamine-dependent NAD(+) synthetase"/>
    <property type="match status" value="1"/>
</dbReference>
<feature type="binding site" evidence="7">
    <location>
        <position position="178"/>
    </location>
    <ligand>
        <name>L-glutamine</name>
        <dbReference type="ChEBI" id="CHEBI:58359"/>
    </ligand>
</feature>
<feature type="active site" description="Proton acceptor" evidence="9">
    <location>
        <position position="43"/>
    </location>
</feature>
<protein>
    <recommendedName>
        <fullName evidence="7 8">Glutamine-dependent NAD(+) synthetase</fullName>
        <ecNumber evidence="7 8">6.3.5.1</ecNumber>
    </recommendedName>
    <alternativeName>
        <fullName evidence="7 8">NAD(+) synthase [glutamine-hydrolyzing]</fullName>
    </alternativeName>
</protein>
<evidence type="ECO:0000256" key="6">
    <source>
        <dbReference type="ARBA" id="ARBA00023027"/>
    </source>
</evidence>
<dbReference type="Gene3D" id="3.60.110.10">
    <property type="entry name" value="Carbon-nitrogen hydrolase"/>
    <property type="match status" value="1"/>
</dbReference>
<evidence type="ECO:0000256" key="3">
    <source>
        <dbReference type="ARBA" id="ARBA00022598"/>
    </source>
</evidence>
<dbReference type="UniPathway" id="UPA00253">
    <property type="reaction ID" value="UER00334"/>
</dbReference>
<comment type="caution">
    <text evidence="7">Lacks conserved residue(s) required for the propagation of feature annotation.</text>
</comment>
<comment type="similarity">
    <text evidence="10">Belongs to the NAD synthetase family.</text>
</comment>
<keyword evidence="4 7" id="KW-0547">Nucleotide-binding</keyword>
<keyword evidence="13" id="KW-1185">Reference proteome</keyword>
<dbReference type="InterPro" id="IPR022310">
    <property type="entry name" value="NAD/GMP_synthase"/>
</dbReference>
<dbReference type="OrthoDB" id="9760188at2"/>
<dbReference type="Pfam" id="PF02540">
    <property type="entry name" value="NAD_synthase"/>
    <property type="match status" value="1"/>
</dbReference>
<dbReference type="eggNOG" id="COG0171">
    <property type="taxonomic scope" value="Bacteria"/>
</dbReference>
<evidence type="ECO:0000256" key="9">
    <source>
        <dbReference type="PROSITE-ProRule" id="PRU10139"/>
    </source>
</evidence>
<evidence type="ECO:0000313" key="13">
    <source>
        <dbReference type="Proteomes" id="UP000005459"/>
    </source>
</evidence>
<dbReference type="PIRSF" id="PIRSF006630">
    <property type="entry name" value="NADS_GAT"/>
    <property type="match status" value="1"/>
</dbReference>
<dbReference type="GO" id="GO:0005737">
    <property type="term" value="C:cytoplasm"/>
    <property type="evidence" value="ECO:0007669"/>
    <property type="project" value="InterPro"/>
</dbReference>
<evidence type="ECO:0000256" key="1">
    <source>
        <dbReference type="ARBA" id="ARBA00005188"/>
    </source>
</evidence>
<feature type="domain" description="CN hydrolase" evidence="11">
    <location>
        <begin position="3"/>
        <end position="242"/>
    </location>
</feature>
<feature type="binding site" evidence="7">
    <location>
        <position position="405"/>
    </location>
    <ligand>
        <name>deamido-NAD(+)</name>
        <dbReference type="ChEBI" id="CHEBI:58437"/>
        <note>ligand shared between two neighboring subunits</note>
    </ligand>
</feature>
<dbReference type="InterPro" id="IPR003694">
    <property type="entry name" value="NAD_synthase"/>
</dbReference>
<feature type="binding site" evidence="7">
    <location>
        <begin position="293"/>
        <end position="300"/>
    </location>
    <ligand>
        <name>ATP</name>
        <dbReference type="ChEBI" id="CHEBI:30616"/>
    </ligand>
</feature>
<dbReference type="PANTHER" id="PTHR23090:SF9">
    <property type="entry name" value="GLUTAMINE-DEPENDENT NAD(+) SYNTHETASE"/>
    <property type="match status" value="1"/>
</dbReference>
<evidence type="ECO:0000256" key="10">
    <source>
        <dbReference type="RuleBase" id="RU003811"/>
    </source>
</evidence>
<feature type="active site" description="Proton acceptor; for glutaminase activity" evidence="7">
    <location>
        <position position="43"/>
    </location>
</feature>
<accession>F9U7X3</accession>
<comment type="catalytic activity">
    <reaction evidence="7 8">
        <text>deamido-NAD(+) + L-glutamine + ATP + H2O = L-glutamate + AMP + diphosphate + NAD(+) + H(+)</text>
        <dbReference type="Rhea" id="RHEA:24384"/>
        <dbReference type="ChEBI" id="CHEBI:15377"/>
        <dbReference type="ChEBI" id="CHEBI:15378"/>
        <dbReference type="ChEBI" id="CHEBI:29985"/>
        <dbReference type="ChEBI" id="CHEBI:30616"/>
        <dbReference type="ChEBI" id="CHEBI:33019"/>
        <dbReference type="ChEBI" id="CHEBI:57540"/>
        <dbReference type="ChEBI" id="CHEBI:58359"/>
        <dbReference type="ChEBI" id="CHEBI:58437"/>
        <dbReference type="ChEBI" id="CHEBI:456215"/>
        <dbReference type="EC" id="6.3.5.1"/>
    </reaction>
</comment>
<dbReference type="PATRIC" id="fig|768671.3.peg.1282"/>
<dbReference type="InterPro" id="IPR036526">
    <property type="entry name" value="C-N_Hydrolase_sf"/>
</dbReference>
<dbReference type="EC" id="6.3.5.1" evidence="7 8"/>
<feature type="binding site" evidence="7">
    <location>
        <position position="376"/>
    </location>
    <ligand>
        <name>deamido-NAD(+)</name>
        <dbReference type="ChEBI" id="CHEBI:58437"/>
        <note>ligand shared between two neighboring subunits</note>
    </ligand>
</feature>
<dbReference type="GO" id="GO:0005524">
    <property type="term" value="F:ATP binding"/>
    <property type="evidence" value="ECO:0007669"/>
    <property type="project" value="UniProtKB-UniRule"/>
</dbReference>
<dbReference type="NCBIfam" id="NF010588">
    <property type="entry name" value="PRK13981.1"/>
    <property type="match status" value="1"/>
</dbReference>
<dbReference type="PROSITE" id="PS00920">
    <property type="entry name" value="NITRIL_CHT_1"/>
    <property type="match status" value="1"/>
</dbReference>
<dbReference type="PROSITE" id="PS50263">
    <property type="entry name" value="CN_HYDROLASE"/>
    <property type="match status" value="1"/>
</dbReference>
<sequence>MGCRIRIAQLNLVVGDVLGNADRVIAEGLSARADGVDLLVFPELTLTGYPPEDLLLRPELLQRVESALDRIREECRGITLVLGYPLRTVGGLFNVAGVVRDGEVIGEYAKQHLPNYSVFDEKRYFQAGSTPLVLEHLGLRIGLSVCEDIWQEDPTRQAVEAGAQILININASPFHVGKRAEREALVARRSGEHAIPIVYANLVGGQDELVFDGASFVADGAGRILHRAAVFEEDRPTFELDDEGRPLVGSTSGRSASVFDGDAMEEEASVYGALVLGVRDYVRKNGFSGAVLGLSGGVDSALTLAVAVDALGADAVEGVLMPSRYTSQMSNADAFEEAESLGVKAQLISIEPAFRSFLSMLEPAFEGLAPDVTEENIQARCRGIILMAISNKTGRILLTTGNKSEMAVGYATLYGDMAGGFAPIKDVPKLLVYRLARYRNLCSPVIPERVLTRAPSAELRPDQTDQDSLPPYEVLDPILRLYIEEDEGVDAIVARGYPAEIVRRITRLVDRNEYKRRQAPPGVRISTRAFGRDRRYPITSGF</sequence>
<dbReference type="STRING" id="768671.ThimaDRAFT_1199"/>
<dbReference type="InterPro" id="IPR014445">
    <property type="entry name" value="Gln-dep_NAD_synthase"/>
</dbReference>
<feature type="active site" description="For glutaminase activity" evidence="7">
    <location>
        <position position="110"/>
    </location>
</feature>
<keyword evidence="3 7" id="KW-0436">Ligase</keyword>
<dbReference type="GO" id="GO:0008795">
    <property type="term" value="F:NAD+ synthase activity"/>
    <property type="evidence" value="ECO:0007669"/>
    <property type="project" value="UniProtKB-UniRule"/>
</dbReference>
<gene>
    <name evidence="7" type="primary">nadE</name>
    <name evidence="12" type="ORF">ThimaDRAFT_1199</name>
</gene>
<keyword evidence="5 7" id="KW-0067">ATP-binding</keyword>
<comment type="similarity">
    <text evidence="2 7 8">In the C-terminal section; belongs to the NAD synthetase family.</text>
</comment>
<dbReference type="CDD" id="cd07570">
    <property type="entry name" value="GAT_Gln-NAD-synth"/>
    <property type="match status" value="1"/>
</dbReference>
<feature type="binding site" evidence="7">
    <location>
        <position position="116"/>
    </location>
    <ligand>
        <name>L-glutamine</name>
        <dbReference type="ChEBI" id="CHEBI:58359"/>
    </ligand>
</feature>
<feature type="binding site" evidence="7">
    <location>
        <position position="400"/>
    </location>
    <ligand>
        <name>ATP</name>
        <dbReference type="ChEBI" id="CHEBI:30616"/>
    </ligand>
</feature>
<evidence type="ECO:0000256" key="4">
    <source>
        <dbReference type="ARBA" id="ARBA00022741"/>
    </source>
</evidence>
<evidence type="ECO:0000256" key="7">
    <source>
        <dbReference type="HAMAP-Rule" id="MF_02090"/>
    </source>
</evidence>
<reference evidence="12 13" key="1">
    <citation type="submission" date="2011-06" db="EMBL/GenBank/DDBJ databases">
        <title>The draft genome of Thiocapsa marina 5811.</title>
        <authorList>
            <consortium name="US DOE Joint Genome Institute (JGI-PGF)"/>
            <person name="Lucas S."/>
            <person name="Han J."/>
            <person name="Cheng J.-F."/>
            <person name="Goodwin L."/>
            <person name="Pitluck S."/>
            <person name="Peters L."/>
            <person name="Land M.L."/>
            <person name="Hauser L."/>
            <person name="Vogl K."/>
            <person name="Liu Z."/>
            <person name="Imhoff J."/>
            <person name="Thiel V."/>
            <person name="Frigaard N.-U."/>
            <person name="Bryant D."/>
            <person name="Woyke T.J."/>
        </authorList>
    </citation>
    <scope>NUCLEOTIDE SEQUENCE [LARGE SCALE GENOMIC DNA]</scope>
    <source>
        <strain evidence="12 13">5811</strain>
    </source>
</reference>
<dbReference type="CDD" id="cd00553">
    <property type="entry name" value="NAD_synthase"/>
    <property type="match status" value="1"/>
</dbReference>
<evidence type="ECO:0000313" key="12">
    <source>
        <dbReference type="EMBL" id="EGV19753.1"/>
    </source>
</evidence>
<dbReference type="GO" id="GO:0000257">
    <property type="term" value="F:nitrilase activity"/>
    <property type="evidence" value="ECO:0007669"/>
    <property type="project" value="UniProtKB-ARBA"/>
</dbReference>
<dbReference type="Proteomes" id="UP000005459">
    <property type="component" value="Unassembled WGS sequence"/>
</dbReference>
<dbReference type="PANTHER" id="PTHR23090">
    <property type="entry name" value="NH 3 /GLUTAMINE-DEPENDENT NAD + SYNTHETASE"/>
    <property type="match status" value="1"/>
</dbReference>
<dbReference type="Pfam" id="PF00795">
    <property type="entry name" value="CN_hydrolase"/>
    <property type="match status" value="1"/>
</dbReference>
<dbReference type="EMBL" id="AFWV01000003">
    <property type="protein sequence ID" value="EGV19753.1"/>
    <property type="molecule type" value="Genomic_DNA"/>
</dbReference>
<dbReference type="SUPFAM" id="SSF56317">
    <property type="entry name" value="Carbon-nitrogen hydrolase"/>
    <property type="match status" value="1"/>
</dbReference>
<organism evidence="12 13">
    <name type="scientific">Thiocapsa marina 5811</name>
    <dbReference type="NCBI Taxonomy" id="768671"/>
    <lineage>
        <taxon>Bacteria</taxon>
        <taxon>Pseudomonadati</taxon>
        <taxon>Pseudomonadota</taxon>
        <taxon>Gammaproteobacteria</taxon>
        <taxon>Chromatiales</taxon>
        <taxon>Chromatiaceae</taxon>
        <taxon>Thiocapsa</taxon>
    </lineage>
</organism>
<dbReference type="NCBIfam" id="TIGR00552">
    <property type="entry name" value="nadE"/>
    <property type="match status" value="1"/>
</dbReference>
<dbReference type="SUPFAM" id="SSF52402">
    <property type="entry name" value="Adenine nucleotide alpha hydrolases-like"/>
    <property type="match status" value="1"/>
</dbReference>
<evidence type="ECO:0000256" key="8">
    <source>
        <dbReference type="PIRNR" id="PIRNR006630"/>
    </source>
</evidence>
<dbReference type="InterPro" id="IPR003010">
    <property type="entry name" value="C-N_Hydrolase"/>
</dbReference>
<dbReference type="AlphaFoldDB" id="F9U7X3"/>
<evidence type="ECO:0000259" key="11">
    <source>
        <dbReference type="PROSITE" id="PS50263"/>
    </source>
</evidence>
<feature type="binding site" evidence="7">
    <location>
        <position position="515"/>
    </location>
    <ligand>
        <name>deamido-NAD(+)</name>
        <dbReference type="ChEBI" id="CHEBI:58437"/>
        <note>ligand shared between two neighboring subunits</note>
    </ligand>
</feature>
<dbReference type="HAMAP" id="MF_02090">
    <property type="entry name" value="NadE_glutamine_dep"/>
    <property type="match status" value="1"/>
</dbReference>
<proteinExistence type="inferred from homology"/>
<dbReference type="GO" id="GO:0004359">
    <property type="term" value="F:glutaminase activity"/>
    <property type="evidence" value="ECO:0007669"/>
    <property type="project" value="InterPro"/>
</dbReference>
<dbReference type="InterPro" id="IPR014729">
    <property type="entry name" value="Rossmann-like_a/b/a_fold"/>
</dbReference>
<keyword evidence="6 7" id="KW-0520">NAD</keyword>
<comment type="function">
    <text evidence="7">Catalyzes the ATP-dependent amidation of deamido-NAD to form NAD. Uses L-glutamine as a nitrogen source.</text>
</comment>
<dbReference type="GO" id="GO:0009435">
    <property type="term" value="P:NAD+ biosynthetic process"/>
    <property type="evidence" value="ECO:0007669"/>
    <property type="project" value="UniProtKB-UniRule"/>
</dbReference>